<dbReference type="Pfam" id="PF04250">
    <property type="entry name" value="DUF429"/>
    <property type="match status" value="1"/>
</dbReference>
<keyword evidence="3" id="KW-1185">Reference proteome</keyword>
<evidence type="ECO:0000256" key="1">
    <source>
        <dbReference type="SAM" id="MobiDB-lite"/>
    </source>
</evidence>
<organism evidence="2 3">
    <name type="scientific">Haloferax namakaokahaiae</name>
    <dbReference type="NCBI Taxonomy" id="1748331"/>
    <lineage>
        <taxon>Archaea</taxon>
        <taxon>Methanobacteriati</taxon>
        <taxon>Methanobacteriota</taxon>
        <taxon>Stenosarchaea group</taxon>
        <taxon>Halobacteria</taxon>
        <taxon>Halobacteriales</taxon>
        <taxon>Haloferacaceae</taxon>
        <taxon>Haloferax</taxon>
    </lineage>
</organism>
<sequence>MTTPPSVVGVDGCRTGWVCAYTTAHALHIETLHSFSVVRDLAVELDAERVLVDIPIGLPETGRRSCDSIARELMGSRAATVFYAPVRAVLDESTHERASAVNRAQSGYGLSVQAWHLVPKIREVDAVLQTHPDARGRILEAHPELAFRAFAGEPLSAKKSTEAGRSRRLELLRDEFGDADPEAVYRETVAQTYRKDVARDDVIDALVLAASARRPLESHPASPPTDATGLPMAIHEPLTSTREM</sequence>
<dbReference type="RefSeq" id="WP_390223033.1">
    <property type="nucleotide sequence ID" value="NZ_JBHTAA010000005.1"/>
</dbReference>
<feature type="region of interest" description="Disordered" evidence="1">
    <location>
        <begin position="214"/>
        <end position="244"/>
    </location>
</feature>
<gene>
    <name evidence="2" type="ORF">ACFQJC_09230</name>
</gene>
<accession>A0ABD5ZEV2</accession>
<dbReference type="AlphaFoldDB" id="A0ABD5ZEV2"/>
<reference evidence="2 3" key="1">
    <citation type="journal article" date="2019" name="Int. J. Syst. Evol. Microbiol.">
        <title>The Global Catalogue of Microorganisms (GCM) 10K type strain sequencing project: providing services to taxonomists for standard genome sequencing and annotation.</title>
        <authorList>
            <consortium name="The Broad Institute Genomics Platform"/>
            <consortium name="The Broad Institute Genome Sequencing Center for Infectious Disease"/>
            <person name="Wu L."/>
            <person name="Ma J."/>
        </authorList>
    </citation>
    <scope>NUCLEOTIDE SEQUENCE [LARGE SCALE GENOMIC DNA]</scope>
    <source>
        <strain evidence="2 3">DSM 29988</strain>
    </source>
</reference>
<evidence type="ECO:0000313" key="3">
    <source>
        <dbReference type="Proteomes" id="UP001596481"/>
    </source>
</evidence>
<name>A0ABD5ZEV2_9EURY</name>
<dbReference type="EMBL" id="JBHTAA010000005">
    <property type="protein sequence ID" value="MFC7203696.1"/>
    <property type="molecule type" value="Genomic_DNA"/>
</dbReference>
<dbReference type="Proteomes" id="UP001596481">
    <property type="component" value="Unassembled WGS sequence"/>
</dbReference>
<protein>
    <submittedName>
        <fullName evidence="2">DUF429 domain-containing protein</fullName>
    </submittedName>
</protein>
<evidence type="ECO:0000313" key="2">
    <source>
        <dbReference type="EMBL" id="MFC7203696.1"/>
    </source>
</evidence>
<dbReference type="InterPro" id="IPR007362">
    <property type="entry name" value="DUF429"/>
</dbReference>
<comment type="caution">
    <text evidence="2">The sequence shown here is derived from an EMBL/GenBank/DDBJ whole genome shotgun (WGS) entry which is preliminary data.</text>
</comment>
<proteinExistence type="predicted"/>